<evidence type="ECO:0000256" key="1">
    <source>
        <dbReference type="SAM" id="Phobius"/>
    </source>
</evidence>
<keyword evidence="1" id="KW-1133">Transmembrane helix</keyword>
<keyword evidence="1" id="KW-0472">Membrane</keyword>
<gene>
    <name evidence="2" type="ORF">OWO01_02535</name>
</gene>
<name>A0A9J6R9P8_9BACI</name>
<keyword evidence="3" id="KW-1185">Reference proteome</keyword>
<feature type="transmembrane region" description="Helical" evidence="1">
    <location>
        <begin position="36"/>
        <end position="55"/>
    </location>
</feature>
<comment type="caution">
    <text evidence="2">The sequence shown here is derived from an EMBL/GenBank/DDBJ whole genome shotgun (WGS) entry which is preliminary data.</text>
</comment>
<organism evidence="2 3">
    <name type="scientific">Natronobacillus azotifigens</name>
    <dbReference type="NCBI Taxonomy" id="472978"/>
    <lineage>
        <taxon>Bacteria</taxon>
        <taxon>Bacillati</taxon>
        <taxon>Bacillota</taxon>
        <taxon>Bacilli</taxon>
        <taxon>Bacillales</taxon>
        <taxon>Bacillaceae</taxon>
        <taxon>Natronobacillus</taxon>
    </lineage>
</organism>
<keyword evidence="1" id="KW-0812">Transmembrane</keyword>
<dbReference type="Proteomes" id="UP001084197">
    <property type="component" value="Unassembled WGS sequence"/>
</dbReference>
<feature type="transmembrane region" description="Helical" evidence="1">
    <location>
        <begin position="7"/>
        <end position="30"/>
    </location>
</feature>
<protein>
    <submittedName>
        <fullName evidence="2">Uncharacterized protein</fullName>
    </submittedName>
</protein>
<evidence type="ECO:0000313" key="3">
    <source>
        <dbReference type="Proteomes" id="UP001084197"/>
    </source>
</evidence>
<sequence length="86" mass="10039">MTVKKPSVIIPSSATIVLLIPFVLLLMNIVTNNYEHLFLLALLSGPTIVCITIFWSRFFYYRMNWCKLDDHFMALLQKKLTKESED</sequence>
<proteinExistence type="predicted"/>
<reference evidence="2" key="1">
    <citation type="submission" date="2022-11" db="EMBL/GenBank/DDBJ databases">
        <title>WGS of Natronobacillus azotifigens 24KS-1, an anaerobic diazotrophic haloalkaliphile from soda-rich habitats.</title>
        <authorList>
            <person name="Sorokin D.Y."/>
            <person name="Merkel A.Y."/>
        </authorList>
    </citation>
    <scope>NUCLEOTIDE SEQUENCE</scope>
    <source>
        <strain evidence="2">24KS-1</strain>
    </source>
</reference>
<dbReference type="EMBL" id="JAPRAT010000003">
    <property type="protein sequence ID" value="MCZ0702086.1"/>
    <property type="molecule type" value="Genomic_DNA"/>
</dbReference>
<dbReference type="AlphaFoldDB" id="A0A9J6R9P8"/>
<dbReference type="RefSeq" id="WP_268778855.1">
    <property type="nucleotide sequence ID" value="NZ_JAPRAT010000003.1"/>
</dbReference>
<evidence type="ECO:0000313" key="2">
    <source>
        <dbReference type="EMBL" id="MCZ0702086.1"/>
    </source>
</evidence>
<accession>A0A9J6R9P8</accession>